<dbReference type="PANTHER" id="PTHR46514:SF3">
    <property type="entry name" value="AMPHIPHYSIN"/>
    <property type="match status" value="1"/>
</dbReference>
<dbReference type="PROSITE" id="PS51021">
    <property type="entry name" value="BAR"/>
    <property type="match status" value="1"/>
</dbReference>
<feature type="compositionally biased region" description="Basic and acidic residues" evidence="9">
    <location>
        <begin position="360"/>
        <end position="386"/>
    </location>
</feature>
<evidence type="ECO:0000313" key="13">
    <source>
        <dbReference type="Proteomes" id="UP001634394"/>
    </source>
</evidence>
<dbReference type="InterPro" id="IPR004148">
    <property type="entry name" value="BAR_dom"/>
</dbReference>
<feature type="compositionally biased region" description="Basic and acidic residues" evidence="9">
    <location>
        <begin position="333"/>
        <end position="352"/>
    </location>
</feature>
<feature type="domain" description="BAR" evidence="11">
    <location>
        <begin position="23"/>
        <end position="239"/>
    </location>
</feature>
<dbReference type="Pfam" id="PF03114">
    <property type="entry name" value="BAR"/>
    <property type="match status" value="1"/>
</dbReference>
<feature type="compositionally biased region" description="Polar residues" evidence="9">
    <location>
        <begin position="287"/>
        <end position="300"/>
    </location>
</feature>
<evidence type="ECO:0000256" key="1">
    <source>
        <dbReference type="ARBA" id="ARBA00004308"/>
    </source>
</evidence>
<dbReference type="InterPro" id="IPR001452">
    <property type="entry name" value="SH3_domain"/>
</dbReference>
<dbReference type="SMART" id="SM00721">
    <property type="entry name" value="BAR"/>
    <property type="match status" value="1"/>
</dbReference>
<dbReference type="PANTHER" id="PTHR46514">
    <property type="entry name" value="AMPHIPHYSIN"/>
    <property type="match status" value="1"/>
</dbReference>
<evidence type="ECO:0008006" key="14">
    <source>
        <dbReference type="Google" id="ProtNLM"/>
    </source>
</evidence>
<dbReference type="PROSITE" id="PS50002">
    <property type="entry name" value="SH3"/>
    <property type="match status" value="1"/>
</dbReference>
<evidence type="ECO:0000313" key="12">
    <source>
        <dbReference type="EMBL" id="KAL3836517.1"/>
    </source>
</evidence>
<feature type="region of interest" description="Disordered" evidence="9">
    <location>
        <begin position="278"/>
        <end position="464"/>
    </location>
</feature>
<dbReference type="InterPro" id="IPR036028">
    <property type="entry name" value="SH3-like_dom_sf"/>
</dbReference>
<sequence>MADSHTSKGGIFSKKLRRTKTKLLQNFGKTQKTKDETIQEYAVRLDRQHDVAVRFQKDLKNFTHCAKNLSVASKSFFATLLETYEHEWTDRSQIQQLLEGWENLWSDYLLKLQDQIQEPLVKYISHVQPIKSRISKRGRKLIDYDNAKHNLEVQNGAKKKDETKIAKAQEELNEAKKIYEEMNNELHIELQEYYNSRVTCYAASLQNLFAAEQIFHSEVAKISEKISDISEKLYQENEQLTYTPKRPLRDTLSHEFYNRSTMDISTFPVKLRSYDFAVPNGHEHSENSNNGYESQPSQPGSPRDIEVPETSRPAKVNDDSPHGGDSMDGEMEMAEKHVEETEYENAHFDARTSIEVSPSPEKEEETKILKAEHRESLEKETESKDDYNEEEHIDQEKAIEVKQEMTIEKENGKKEEEVEHEKEKDDEHKNETDDSSWESSSESSSSEELGIAPPVPPSEPPGDLVNAMETAEVAMEESVDTLYEVPMNNKPVAVENLPANYLYSVIATHPYHGEDEDELSFERNDVIYVISYDDPDEQDDGWLMGIKKSDRKRGVFPENFTKKV</sequence>
<feature type="compositionally biased region" description="Low complexity" evidence="9">
    <location>
        <begin position="437"/>
        <end position="448"/>
    </location>
</feature>
<evidence type="ECO:0000256" key="4">
    <source>
        <dbReference type="ARBA" id="ARBA00022490"/>
    </source>
</evidence>
<protein>
    <recommendedName>
        <fullName evidence="14">SH3 domain-containing protein</fullName>
    </recommendedName>
</protein>
<keyword evidence="6" id="KW-0472">Membrane</keyword>
<dbReference type="InterPro" id="IPR003005">
    <property type="entry name" value="Amphiphysin"/>
</dbReference>
<dbReference type="FunFam" id="1.20.1270.60:FF:000013">
    <property type="entry name" value="Amphiphysin isoform 2"/>
    <property type="match status" value="1"/>
</dbReference>
<dbReference type="FunFam" id="2.30.30.40:FF:000172">
    <property type="entry name" value="Amphiphysin, isoform B"/>
    <property type="match status" value="1"/>
</dbReference>
<accession>A0ABD3TI94</accession>
<evidence type="ECO:0000256" key="3">
    <source>
        <dbReference type="ARBA" id="ARBA00022443"/>
    </source>
</evidence>
<organism evidence="12 13">
    <name type="scientific">Sinanodonta woodiana</name>
    <name type="common">Chinese pond mussel</name>
    <name type="synonym">Anodonta woodiana</name>
    <dbReference type="NCBI Taxonomy" id="1069815"/>
    <lineage>
        <taxon>Eukaryota</taxon>
        <taxon>Metazoa</taxon>
        <taxon>Spiralia</taxon>
        <taxon>Lophotrochozoa</taxon>
        <taxon>Mollusca</taxon>
        <taxon>Bivalvia</taxon>
        <taxon>Autobranchia</taxon>
        <taxon>Heteroconchia</taxon>
        <taxon>Palaeoheterodonta</taxon>
        <taxon>Unionida</taxon>
        <taxon>Unionoidea</taxon>
        <taxon>Unionidae</taxon>
        <taxon>Unioninae</taxon>
        <taxon>Sinanodonta</taxon>
    </lineage>
</organism>
<keyword evidence="5 8" id="KW-0175">Coiled coil</keyword>
<dbReference type="GO" id="GO:0005737">
    <property type="term" value="C:cytoplasm"/>
    <property type="evidence" value="ECO:0007669"/>
    <property type="project" value="UniProtKB-SubCell"/>
</dbReference>
<dbReference type="AlphaFoldDB" id="A0ABD3TI94"/>
<keyword evidence="4" id="KW-0963">Cytoplasm</keyword>
<dbReference type="Gene3D" id="1.20.1270.60">
    <property type="entry name" value="Arfaptin homology (AH) domain/BAR domain"/>
    <property type="match status" value="1"/>
</dbReference>
<evidence type="ECO:0000256" key="9">
    <source>
        <dbReference type="SAM" id="MobiDB-lite"/>
    </source>
</evidence>
<evidence type="ECO:0000256" key="8">
    <source>
        <dbReference type="SAM" id="Coils"/>
    </source>
</evidence>
<evidence type="ECO:0000256" key="2">
    <source>
        <dbReference type="ARBA" id="ARBA00004496"/>
    </source>
</evidence>
<dbReference type="SMART" id="SM00326">
    <property type="entry name" value="SH3"/>
    <property type="match status" value="1"/>
</dbReference>
<evidence type="ECO:0000256" key="6">
    <source>
        <dbReference type="ARBA" id="ARBA00023136"/>
    </source>
</evidence>
<evidence type="ECO:0000259" key="11">
    <source>
        <dbReference type="PROSITE" id="PS51021"/>
    </source>
</evidence>
<dbReference type="GO" id="GO:0012505">
    <property type="term" value="C:endomembrane system"/>
    <property type="evidence" value="ECO:0007669"/>
    <property type="project" value="UniProtKB-SubCell"/>
</dbReference>
<dbReference type="SUPFAM" id="SSF103657">
    <property type="entry name" value="BAR/IMD domain-like"/>
    <property type="match status" value="1"/>
</dbReference>
<dbReference type="EMBL" id="JBJQND010000018">
    <property type="protein sequence ID" value="KAL3836517.1"/>
    <property type="molecule type" value="Genomic_DNA"/>
</dbReference>
<gene>
    <name evidence="12" type="ORF">ACJMK2_021942</name>
</gene>
<dbReference type="CDD" id="cd11790">
    <property type="entry name" value="SH3_Amphiphysin"/>
    <property type="match status" value="1"/>
</dbReference>
<evidence type="ECO:0000259" key="10">
    <source>
        <dbReference type="PROSITE" id="PS50002"/>
    </source>
</evidence>
<dbReference type="InterPro" id="IPR027267">
    <property type="entry name" value="AH/BAR_dom_sf"/>
</dbReference>
<keyword evidence="13" id="KW-1185">Reference proteome</keyword>
<evidence type="ECO:0000256" key="5">
    <source>
        <dbReference type="ARBA" id="ARBA00023054"/>
    </source>
</evidence>
<comment type="subcellular location">
    <subcellularLocation>
        <location evidence="2">Cytoplasm</location>
    </subcellularLocation>
    <subcellularLocation>
        <location evidence="1">Endomembrane system</location>
    </subcellularLocation>
</comment>
<reference evidence="12 13" key="1">
    <citation type="submission" date="2024-11" db="EMBL/GenBank/DDBJ databases">
        <title>Chromosome-level genome assembly of the freshwater bivalve Anodonta woodiana.</title>
        <authorList>
            <person name="Chen X."/>
        </authorList>
    </citation>
    <scope>NUCLEOTIDE SEQUENCE [LARGE SCALE GENOMIC DNA]</scope>
    <source>
        <strain evidence="12">MN2024</strain>
        <tissue evidence="12">Gills</tissue>
    </source>
</reference>
<evidence type="ECO:0000256" key="7">
    <source>
        <dbReference type="PROSITE-ProRule" id="PRU00192"/>
    </source>
</evidence>
<proteinExistence type="predicted"/>
<comment type="caution">
    <text evidence="12">The sequence shown here is derived from an EMBL/GenBank/DDBJ whole genome shotgun (WGS) entry which is preliminary data.</text>
</comment>
<keyword evidence="3 7" id="KW-0728">SH3 domain</keyword>
<name>A0ABD3TI94_SINWO</name>
<dbReference type="Gene3D" id="2.30.30.40">
    <property type="entry name" value="SH3 Domains"/>
    <property type="match status" value="1"/>
</dbReference>
<feature type="domain" description="SH3" evidence="10">
    <location>
        <begin position="500"/>
        <end position="564"/>
    </location>
</feature>
<dbReference type="SUPFAM" id="SSF50044">
    <property type="entry name" value="SH3-domain"/>
    <property type="match status" value="1"/>
</dbReference>
<feature type="coiled-coil region" evidence="8">
    <location>
        <begin position="151"/>
        <end position="192"/>
    </location>
</feature>
<dbReference type="Pfam" id="PF14604">
    <property type="entry name" value="SH3_9"/>
    <property type="match status" value="1"/>
</dbReference>
<dbReference type="Proteomes" id="UP001634394">
    <property type="component" value="Unassembled WGS sequence"/>
</dbReference>
<dbReference type="PRINTS" id="PR01251">
    <property type="entry name" value="AMPHIPHYSIN"/>
</dbReference>
<feature type="compositionally biased region" description="Basic and acidic residues" evidence="9">
    <location>
        <begin position="394"/>
        <end position="432"/>
    </location>
</feature>